<dbReference type="Pfam" id="PF07963">
    <property type="entry name" value="N_methyl"/>
    <property type="match status" value="1"/>
</dbReference>
<protein>
    <submittedName>
        <fullName evidence="2">N-methylation domain-containing protein</fullName>
    </submittedName>
</protein>
<keyword evidence="1" id="KW-0472">Membrane</keyword>
<accession>F0S1Z1</accession>
<evidence type="ECO:0000256" key="1">
    <source>
        <dbReference type="SAM" id="Phobius"/>
    </source>
</evidence>
<keyword evidence="1" id="KW-1133">Transmembrane helix</keyword>
<dbReference type="Proteomes" id="UP000007102">
    <property type="component" value="Chromosome"/>
</dbReference>
<keyword evidence="3" id="KW-1185">Reference proteome</keyword>
<dbReference type="STRING" id="868864.Dester_1442"/>
<reference evidence="3" key="2">
    <citation type="submission" date="2011-02" db="EMBL/GenBank/DDBJ databases">
        <title>The complete genome of Desulfurobacterium thermolithotrophum DSM 11699.</title>
        <authorList>
            <consortium name="US DOE Joint Genome Institute (JGI-PGF)"/>
            <person name="Lucas S."/>
            <person name="Copeland A."/>
            <person name="Lapidus A."/>
            <person name="Bruce D."/>
            <person name="Goodwin L."/>
            <person name="Pitluck S."/>
            <person name="Kyrpides N."/>
            <person name="Mavromatis K."/>
            <person name="Pagani I."/>
            <person name="Ivanova N."/>
            <person name="Mikhailova N."/>
            <person name="Daligault H."/>
            <person name="Detter J.C."/>
            <person name="Tapia R."/>
            <person name="Han C."/>
            <person name="Land M."/>
            <person name="Hauser L."/>
            <person name="Markowitz V."/>
            <person name="Cheng J.-F."/>
            <person name="Hugenholtz P."/>
            <person name="Woyke T."/>
            <person name="Wu D."/>
            <person name="Spring S."/>
            <person name="Brambilla E."/>
            <person name="Klenk H.-P."/>
            <person name="Eisen J.A."/>
        </authorList>
    </citation>
    <scope>NUCLEOTIDE SEQUENCE [LARGE SCALE GENOMIC DNA]</scope>
    <source>
        <strain evidence="3">DSM 11699 / BSA</strain>
    </source>
</reference>
<evidence type="ECO:0000313" key="3">
    <source>
        <dbReference type="Proteomes" id="UP000007102"/>
    </source>
</evidence>
<dbReference type="KEGG" id="dte:Dester_1442"/>
<dbReference type="InterPro" id="IPR012902">
    <property type="entry name" value="N_methyl_site"/>
</dbReference>
<gene>
    <name evidence="2" type="ordered locus">Dester_1442</name>
</gene>
<keyword evidence="1" id="KW-0812">Transmembrane</keyword>
<sequence length="195" mass="21377">MKERKGFTLVELAIVLVIIGLLLGAVLKGQELIQNAKYKKLINDLQGLSAAVYTYYDRYKALPGDDPKAGDKWGSTYSNIINGDGNGLISGSPTSTTNTDESVQIWRHLRAAGIISGNPNESTVTRPSNPYGGRYGFSSRSFGSGTYNYIFIDNLPAEVAKRLDEEFDDGVYNTGSIQANGDYTSGYSRDVYYRL</sequence>
<feature type="transmembrane region" description="Helical" evidence="1">
    <location>
        <begin position="7"/>
        <end position="27"/>
    </location>
</feature>
<reference evidence="2 3" key="1">
    <citation type="journal article" date="2011" name="Stand. Genomic Sci.">
        <title>Complete genome sequence of the thermophilic sulfur-reducer Desulfurobacterium thermolithotrophum type strain (BSA(T)) from a deep-sea hydrothermal vent.</title>
        <authorList>
            <person name="Goker M."/>
            <person name="Daligault H."/>
            <person name="Mwirichia R."/>
            <person name="Lapidus A."/>
            <person name="Lucas S."/>
            <person name="Deshpande S."/>
            <person name="Pagani I."/>
            <person name="Tapia R."/>
            <person name="Cheng J.F."/>
            <person name="Goodwin L."/>
            <person name="Pitluck S."/>
            <person name="Liolios K."/>
            <person name="Ivanova N."/>
            <person name="Mavromatis K."/>
            <person name="Mikhailova N."/>
            <person name="Pati A."/>
            <person name="Chen A."/>
            <person name="Palaniappan K."/>
            <person name="Han C."/>
            <person name="Land M."/>
            <person name="Hauser L."/>
            <person name="Pan C."/>
            <person name="Brambilla E.M."/>
            <person name="Rohde M."/>
            <person name="Spring S."/>
            <person name="Sikorski J."/>
            <person name="Wirth R."/>
            <person name="Detter J.C."/>
            <person name="Woyke T."/>
            <person name="Bristow J."/>
            <person name="Eisen J.A."/>
            <person name="Markowitz V."/>
            <person name="Hugenholtz P."/>
            <person name="Kyrpides N.C."/>
            <person name="Klenk H.P."/>
        </authorList>
    </citation>
    <scope>NUCLEOTIDE SEQUENCE [LARGE SCALE GENOMIC DNA]</scope>
    <source>
        <strain evidence="3">DSM 11699 / BSA</strain>
    </source>
</reference>
<organism evidence="2 3">
    <name type="scientific">Desulfurobacterium thermolithotrophum (strain DSM 11699 / BSA)</name>
    <dbReference type="NCBI Taxonomy" id="868864"/>
    <lineage>
        <taxon>Bacteria</taxon>
        <taxon>Pseudomonadati</taxon>
        <taxon>Aquificota</taxon>
        <taxon>Aquificia</taxon>
        <taxon>Desulfurobacteriales</taxon>
        <taxon>Desulfurobacteriaceae</taxon>
        <taxon>Desulfurobacterium</taxon>
    </lineage>
</organism>
<dbReference type="Gene3D" id="3.30.700.10">
    <property type="entry name" value="Glycoprotein, Type 4 Pilin"/>
    <property type="match status" value="1"/>
</dbReference>
<proteinExistence type="predicted"/>
<dbReference type="NCBIfam" id="TIGR02532">
    <property type="entry name" value="IV_pilin_GFxxxE"/>
    <property type="match status" value="1"/>
</dbReference>
<dbReference type="SUPFAM" id="SSF54523">
    <property type="entry name" value="Pili subunits"/>
    <property type="match status" value="1"/>
</dbReference>
<dbReference type="HOGENOM" id="CLU_078515_1_0_0"/>
<dbReference type="PROSITE" id="PS00409">
    <property type="entry name" value="PROKAR_NTER_METHYL"/>
    <property type="match status" value="1"/>
</dbReference>
<dbReference type="InParanoid" id="F0S1Z1"/>
<dbReference type="RefSeq" id="WP_013639020.1">
    <property type="nucleotide sequence ID" value="NC_015185.1"/>
</dbReference>
<dbReference type="OrthoDB" id="9795524at2"/>
<dbReference type="eggNOG" id="COG4968">
    <property type="taxonomic scope" value="Bacteria"/>
</dbReference>
<dbReference type="AlphaFoldDB" id="F0S1Z1"/>
<evidence type="ECO:0000313" key="2">
    <source>
        <dbReference type="EMBL" id="ADY74072.1"/>
    </source>
</evidence>
<name>F0S1Z1_DESTD</name>
<dbReference type="InterPro" id="IPR045584">
    <property type="entry name" value="Pilin-like"/>
</dbReference>
<dbReference type="EMBL" id="CP002543">
    <property type="protein sequence ID" value="ADY74072.1"/>
    <property type="molecule type" value="Genomic_DNA"/>
</dbReference>